<sequence>MTDEDFQIEIPKSVKLSQDVEALINNGLDFLEQAREELEASQPKRSVVSFWTAVEILLKVPLAHEHWSLVCSRKKTPNKQSYRDGDFQSISYDETRDLLRHVLEKPLSDETHTIFDKVRKHRNRLVHFFHPEFTTIQMKQILNEQADAWFRLNQLIRKDWRHIFGEDLYFKLAQDERRMLVTSQYYINAKFRSLGHRLKALREKGVEITKCNTCRKNAGIHSVITGKGWHTHHETDCLVCGYVTDLYLNVICPHCATSQRIEQDGEINFTCSHCHHTSSRYDLLDECTLSPQDQLIDGGPASCSDCGGYETVCEFGETYLCTQCLTLHDSVGSCDYCSGKSTNIQDNGPLFGCEFCGGNHNLWEDE</sequence>
<name>A0A0X4ET41_9ENTR</name>
<dbReference type="Proteomes" id="UP000064715">
    <property type="component" value="Unassembled WGS sequence"/>
</dbReference>
<accession>A0A0X4ET41</accession>
<reference evidence="2" key="1">
    <citation type="submission" date="2016-01" db="EMBL/GenBank/DDBJ databases">
        <title>WGS of SAMN04407783.</title>
        <authorList>
            <person name="Adams M."/>
            <person name="Sutton G."/>
            <person name="Nelson K."/>
            <person name="Thaden J."/>
            <person name="Fowler V."/>
            <person name="Mccorrison J."/>
            <person name="Sanka R."/>
            <person name="Brinkac L."/>
            <person name="Nierman W."/>
        </authorList>
    </citation>
    <scope>NUCLEOTIDE SEQUENCE [LARGE SCALE GENOMIC DNA]</scope>
    <source>
        <strain evidence="2">GN04363</strain>
    </source>
</reference>
<comment type="caution">
    <text evidence="1">The sequence shown here is derived from an EMBL/GenBank/DDBJ whole genome shotgun (WGS) entry which is preliminary data.</text>
</comment>
<keyword evidence="2" id="KW-1185">Reference proteome</keyword>
<dbReference type="EMBL" id="LRCR01000010">
    <property type="protein sequence ID" value="KUQ84838.1"/>
    <property type="molecule type" value="Genomic_DNA"/>
</dbReference>
<gene>
    <name evidence="1" type="ORF">AWI28_15240</name>
</gene>
<organism evidence="1 2">
    <name type="scientific">Enterobacter genomosp. O</name>
    <dbReference type="NCBI Taxonomy" id="2364150"/>
    <lineage>
        <taxon>Bacteria</taxon>
        <taxon>Pseudomonadati</taxon>
        <taxon>Pseudomonadota</taxon>
        <taxon>Gammaproteobacteria</taxon>
        <taxon>Enterobacterales</taxon>
        <taxon>Enterobacteriaceae</taxon>
        <taxon>Enterobacter</taxon>
        <taxon>Enterobacter cloacae complex</taxon>
        <taxon>Enterobacter cloacae complex clade O</taxon>
    </lineage>
</organism>
<dbReference type="AlphaFoldDB" id="A0A0X4ET41"/>
<dbReference type="OrthoDB" id="3818700at2"/>
<evidence type="ECO:0000313" key="2">
    <source>
        <dbReference type="Proteomes" id="UP000064715"/>
    </source>
</evidence>
<dbReference type="RefSeq" id="WP_059310905.1">
    <property type="nucleotide sequence ID" value="NZ_LRCR01000010.1"/>
</dbReference>
<evidence type="ECO:0000313" key="1">
    <source>
        <dbReference type="EMBL" id="KUQ84838.1"/>
    </source>
</evidence>
<proteinExistence type="predicted"/>
<protein>
    <submittedName>
        <fullName evidence="1">HsdR</fullName>
    </submittedName>
</protein>